<dbReference type="Proteomes" id="UP001140094">
    <property type="component" value="Unassembled WGS sequence"/>
</dbReference>
<name>A0A9W8HNA3_9FUNG</name>
<dbReference type="OrthoDB" id="2124888at2759"/>
<dbReference type="PANTHER" id="PTHR28026:SF9">
    <property type="entry name" value="2-HYDROXY-PALMITIC ACID DIOXYGENASE MPO1"/>
    <property type="match status" value="1"/>
</dbReference>
<evidence type="ECO:0000256" key="1">
    <source>
        <dbReference type="SAM" id="Phobius"/>
    </source>
</evidence>
<accession>A0A9W8HNA3</accession>
<keyword evidence="1" id="KW-1133">Transmembrane helix</keyword>
<sequence length="201" mass="22551">MGVFSIRSEYSKYGEYHSNKVNVAIHMIFVPTILWTSLALFTAYFPGPLFTFPAPVVAVLQHVPGPMLSANVATLTMAGYIVFYMILDQIAGLLIAPVIYLMLITSQQYVLSSPNAVSVSLFWFVFAWIAQFVGHGVFEKRAPALLDNLLQALVMAPFFVFLELLFALGYRPDLHREVRNEIGSRILAFRRKAKQATNVTQ</sequence>
<dbReference type="GO" id="GO:0046521">
    <property type="term" value="P:sphingoid catabolic process"/>
    <property type="evidence" value="ECO:0007669"/>
    <property type="project" value="TreeGrafter"/>
</dbReference>
<feature type="transmembrane region" description="Helical" evidence="1">
    <location>
        <begin position="21"/>
        <end position="45"/>
    </location>
</feature>
<dbReference type="GO" id="GO:0016020">
    <property type="term" value="C:membrane"/>
    <property type="evidence" value="ECO:0007669"/>
    <property type="project" value="GOC"/>
</dbReference>
<dbReference type="AlphaFoldDB" id="A0A9W8HNA3"/>
<feature type="transmembrane region" description="Helical" evidence="1">
    <location>
        <begin position="150"/>
        <end position="170"/>
    </location>
</feature>
<organism evidence="2 3">
    <name type="scientific">Coemansia guatemalensis</name>
    <dbReference type="NCBI Taxonomy" id="2761395"/>
    <lineage>
        <taxon>Eukaryota</taxon>
        <taxon>Fungi</taxon>
        <taxon>Fungi incertae sedis</taxon>
        <taxon>Zoopagomycota</taxon>
        <taxon>Kickxellomycotina</taxon>
        <taxon>Kickxellomycetes</taxon>
        <taxon>Kickxellales</taxon>
        <taxon>Kickxellaceae</taxon>
        <taxon>Coemansia</taxon>
    </lineage>
</organism>
<keyword evidence="3" id="KW-1185">Reference proteome</keyword>
<comment type="caution">
    <text evidence="2">The sequence shown here is derived from an EMBL/GenBank/DDBJ whole genome shotgun (WGS) entry which is preliminary data.</text>
</comment>
<gene>
    <name evidence="2" type="ORF">H4R20_006622</name>
</gene>
<reference evidence="2" key="1">
    <citation type="submission" date="2022-07" db="EMBL/GenBank/DDBJ databases">
        <title>Phylogenomic reconstructions and comparative analyses of Kickxellomycotina fungi.</title>
        <authorList>
            <person name="Reynolds N.K."/>
            <person name="Stajich J.E."/>
            <person name="Barry K."/>
            <person name="Grigoriev I.V."/>
            <person name="Crous P."/>
            <person name="Smith M.E."/>
        </authorList>
    </citation>
    <scope>NUCLEOTIDE SEQUENCE</scope>
    <source>
        <strain evidence="2">NRRL 1565</strain>
    </source>
</reference>
<dbReference type="GO" id="GO:0005783">
    <property type="term" value="C:endoplasmic reticulum"/>
    <property type="evidence" value="ECO:0007669"/>
    <property type="project" value="TreeGrafter"/>
</dbReference>
<feature type="transmembrane region" description="Helical" evidence="1">
    <location>
        <begin position="77"/>
        <end position="104"/>
    </location>
</feature>
<evidence type="ECO:0008006" key="4">
    <source>
        <dbReference type="Google" id="ProtNLM"/>
    </source>
</evidence>
<dbReference type="Pfam" id="PF06127">
    <property type="entry name" value="Mpo1-like"/>
    <property type="match status" value="1"/>
</dbReference>
<proteinExistence type="predicted"/>
<dbReference type="InterPro" id="IPR009305">
    <property type="entry name" value="Mpo1-like"/>
</dbReference>
<protein>
    <recommendedName>
        <fullName evidence="4">DUF962-domain-containing protein</fullName>
    </recommendedName>
</protein>
<evidence type="ECO:0000313" key="3">
    <source>
        <dbReference type="Proteomes" id="UP001140094"/>
    </source>
</evidence>
<keyword evidence="1" id="KW-0812">Transmembrane</keyword>
<keyword evidence="1" id="KW-0472">Membrane</keyword>
<evidence type="ECO:0000313" key="2">
    <source>
        <dbReference type="EMBL" id="KAJ2793170.1"/>
    </source>
</evidence>
<dbReference type="PANTHER" id="PTHR28026">
    <property type="entry name" value="DUF962 DOMAIN PROTEIN (AFU_ORTHOLOGUE AFUA_8G05310)"/>
    <property type="match status" value="1"/>
</dbReference>
<feature type="transmembrane region" description="Helical" evidence="1">
    <location>
        <begin position="116"/>
        <end position="138"/>
    </location>
</feature>
<dbReference type="EMBL" id="JANBUO010003000">
    <property type="protein sequence ID" value="KAJ2793170.1"/>
    <property type="molecule type" value="Genomic_DNA"/>
</dbReference>